<evidence type="ECO:0000256" key="3">
    <source>
        <dbReference type="ARBA" id="ARBA00022605"/>
    </source>
</evidence>
<dbReference type="GO" id="GO:0016726">
    <property type="term" value="F:oxidoreductase activity, acting on CH or CH2 groups, NAD or NADP as acceptor"/>
    <property type="evidence" value="ECO:0007669"/>
    <property type="project" value="UniProtKB-UniRule"/>
</dbReference>
<dbReference type="UniPathway" id="UPA00034">
    <property type="reaction ID" value="UER00018"/>
</dbReference>
<feature type="binding site" evidence="13">
    <location>
        <begin position="121"/>
        <end position="124"/>
    </location>
    <ligand>
        <name>NAD(+)</name>
        <dbReference type="ChEBI" id="CHEBI:57540"/>
    </ligand>
</feature>
<dbReference type="Gene3D" id="3.30.360.10">
    <property type="entry name" value="Dihydrodipicolinate Reductase, domain 2"/>
    <property type="match status" value="1"/>
</dbReference>
<keyword evidence="2 13" id="KW-0963">Cytoplasm</keyword>
<dbReference type="Pfam" id="PF05173">
    <property type="entry name" value="DapB_C"/>
    <property type="match status" value="1"/>
</dbReference>
<comment type="caution">
    <text evidence="16">The sequence shown here is derived from an EMBL/GenBank/DDBJ whole genome shotgun (WGS) entry which is preliminary data.</text>
</comment>
<feature type="domain" description="Dihydrodipicolinate reductase N-terminal" evidence="14">
    <location>
        <begin position="2"/>
        <end position="124"/>
    </location>
</feature>
<dbReference type="HAMAP" id="MF_00102">
    <property type="entry name" value="DapB"/>
    <property type="match status" value="1"/>
</dbReference>
<comment type="similarity">
    <text evidence="1 13">Belongs to the DapB family.</text>
</comment>
<dbReference type="GO" id="GO:0019877">
    <property type="term" value="P:diaminopimelate biosynthetic process"/>
    <property type="evidence" value="ECO:0007669"/>
    <property type="project" value="UniProtKB-UniRule"/>
</dbReference>
<dbReference type="InterPro" id="IPR023940">
    <property type="entry name" value="DHDPR_bac"/>
</dbReference>
<dbReference type="EC" id="1.17.1.8" evidence="10 13"/>
<dbReference type="Gene3D" id="3.40.50.720">
    <property type="entry name" value="NAD(P)-binding Rossmann-like Domain"/>
    <property type="match status" value="1"/>
</dbReference>
<accession>A0A5D4GYQ4</accession>
<dbReference type="SUPFAM" id="SSF51735">
    <property type="entry name" value="NAD(P)-binding Rossmann-fold domains"/>
    <property type="match status" value="1"/>
</dbReference>
<dbReference type="RefSeq" id="WP_148915623.1">
    <property type="nucleotide sequence ID" value="NZ_VSZS01000064.1"/>
</dbReference>
<dbReference type="PROSITE" id="PS01298">
    <property type="entry name" value="DAPB"/>
    <property type="match status" value="1"/>
</dbReference>
<comment type="catalytic activity">
    <reaction evidence="11 13">
        <text>(S)-2,3,4,5-tetrahydrodipicolinate + NADP(+) + H2O = (2S,4S)-4-hydroxy-2,3,4,5-tetrahydrodipicolinate + NADPH + H(+)</text>
        <dbReference type="Rhea" id="RHEA:35331"/>
        <dbReference type="ChEBI" id="CHEBI:15377"/>
        <dbReference type="ChEBI" id="CHEBI:15378"/>
        <dbReference type="ChEBI" id="CHEBI:16845"/>
        <dbReference type="ChEBI" id="CHEBI:57783"/>
        <dbReference type="ChEBI" id="CHEBI:58349"/>
        <dbReference type="ChEBI" id="CHEBI:67139"/>
        <dbReference type="EC" id="1.17.1.8"/>
    </reaction>
</comment>
<evidence type="ECO:0000256" key="5">
    <source>
        <dbReference type="ARBA" id="ARBA00022915"/>
    </source>
</evidence>
<keyword evidence="8 13" id="KW-0457">Lysine biosynthesis</keyword>
<evidence type="ECO:0000256" key="6">
    <source>
        <dbReference type="ARBA" id="ARBA00023002"/>
    </source>
</evidence>
<dbReference type="GO" id="GO:0008839">
    <property type="term" value="F:4-hydroxy-tetrahydrodipicolinate reductase"/>
    <property type="evidence" value="ECO:0007669"/>
    <property type="project" value="UniProtKB-UniRule"/>
</dbReference>
<dbReference type="Pfam" id="PF01113">
    <property type="entry name" value="DapB_N"/>
    <property type="match status" value="1"/>
</dbReference>
<dbReference type="OrthoDB" id="9790352at2"/>
<keyword evidence="5 13" id="KW-0220">Diaminopimelate biosynthesis</keyword>
<keyword evidence="17" id="KW-1185">Reference proteome</keyword>
<dbReference type="GO" id="GO:0051287">
    <property type="term" value="F:NAD binding"/>
    <property type="evidence" value="ECO:0007669"/>
    <property type="project" value="UniProtKB-UniRule"/>
</dbReference>
<evidence type="ECO:0000259" key="15">
    <source>
        <dbReference type="Pfam" id="PF05173"/>
    </source>
</evidence>
<keyword evidence="7 13" id="KW-0520">NAD</keyword>
<feature type="active site" description="Proton donor/acceptor" evidence="13">
    <location>
        <position position="155"/>
    </location>
</feature>
<evidence type="ECO:0000256" key="4">
    <source>
        <dbReference type="ARBA" id="ARBA00022857"/>
    </source>
</evidence>
<dbReference type="InterPro" id="IPR000846">
    <property type="entry name" value="DapB_N"/>
</dbReference>
<dbReference type="GO" id="GO:0009089">
    <property type="term" value="P:lysine biosynthetic process via diaminopimelate"/>
    <property type="evidence" value="ECO:0007669"/>
    <property type="project" value="UniProtKB-UniRule"/>
</dbReference>
<evidence type="ECO:0000256" key="1">
    <source>
        <dbReference type="ARBA" id="ARBA00006642"/>
    </source>
</evidence>
<evidence type="ECO:0000256" key="7">
    <source>
        <dbReference type="ARBA" id="ARBA00023027"/>
    </source>
</evidence>
<gene>
    <name evidence="13" type="primary">dapB</name>
    <name evidence="16" type="ORF">FY036_14715</name>
</gene>
<evidence type="ECO:0000256" key="2">
    <source>
        <dbReference type="ARBA" id="ARBA00022490"/>
    </source>
</evidence>
<feature type="binding site" evidence="13">
    <location>
        <position position="156"/>
    </location>
    <ligand>
        <name>(S)-2,3,4,5-tetrahydrodipicolinate</name>
        <dbReference type="ChEBI" id="CHEBI:16845"/>
    </ligand>
</feature>
<comment type="caution">
    <text evidence="13">Was originally thought to be a dihydrodipicolinate reductase (DHDPR), catalyzing the conversion of dihydrodipicolinate to tetrahydrodipicolinate. However, it was shown in E.coli that the substrate of the enzymatic reaction is not dihydrodipicolinate (DHDP) but in fact (2S,4S)-4-hydroxy-2,3,4,5-tetrahydrodipicolinic acid (HTPA), the product released by the DapA-catalyzed reaction.</text>
</comment>
<dbReference type="SUPFAM" id="SSF55347">
    <property type="entry name" value="Glyceraldehyde-3-phosphate dehydrogenase-like, C-terminal domain"/>
    <property type="match status" value="1"/>
</dbReference>
<feature type="binding site" evidence="13">
    <location>
        <position position="34"/>
    </location>
    <ligand>
        <name>NADP(+)</name>
        <dbReference type="ChEBI" id="CHEBI:58349"/>
    </ligand>
</feature>
<evidence type="ECO:0000313" key="17">
    <source>
        <dbReference type="Proteomes" id="UP000323258"/>
    </source>
</evidence>
<dbReference type="CDD" id="cd02274">
    <property type="entry name" value="DHDPR_N"/>
    <property type="match status" value="1"/>
</dbReference>
<comment type="catalytic activity">
    <reaction evidence="12 13">
        <text>(S)-2,3,4,5-tetrahydrodipicolinate + NAD(+) + H2O = (2S,4S)-4-hydroxy-2,3,4,5-tetrahydrodipicolinate + NADH + H(+)</text>
        <dbReference type="Rhea" id="RHEA:35323"/>
        <dbReference type="ChEBI" id="CHEBI:15377"/>
        <dbReference type="ChEBI" id="CHEBI:15378"/>
        <dbReference type="ChEBI" id="CHEBI:16845"/>
        <dbReference type="ChEBI" id="CHEBI:57540"/>
        <dbReference type="ChEBI" id="CHEBI:57945"/>
        <dbReference type="ChEBI" id="CHEBI:67139"/>
        <dbReference type="EC" id="1.17.1.8"/>
    </reaction>
</comment>
<evidence type="ECO:0000256" key="10">
    <source>
        <dbReference type="ARBA" id="ARBA00038983"/>
    </source>
</evidence>
<evidence type="ECO:0000256" key="13">
    <source>
        <dbReference type="HAMAP-Rule" id="MF_00102"/>
    </source>
</evidence>
<reference evidence="16 17" key="1">
    <citation type="submission" date="2019-08" db="EMBL/GenBank/DDBJ databases">
        <authorList>
            <person name="Seo Y.L."/>
        </authorList>
    </citation>
    <scope>NUCLEOTIDE SEQUENCE [LARGE SCALE GENOMIC DNA]</scope>
    <source>
        <strain evidence="16 17">MaA-C15</strain>
    </source>
</reference>
<keyword evidence="6 13" id="KW-0560">Oxidoreductase</keyword>
<dbReference type="InterPro" id="IPR022663">
    <property type="entry name" value="DapB_C"/>
</dbReference>
<comment type="pathway">
    <text evidence="9 13">Amino-acid biosynthesis; L-lysine biosynthesis via DAP pathway; (S)-tetrahydrodipicolinate from L-aspartate: step 4/4.</text>
</comment>
<dbReference type="InterPro" id="IPR036291">
    <property type="entry name" value="NAD(P)-bd_dom_sf"/>
</dbReference>
<protein>
    <recommendedName>
        <fullName evidence="10 13">4-hydroxy-tetrahydrodipicolinate reductase</fullName>
        <shortName evidence="13">HTPA reductase</shortName>
        <ecNumber evidence="10 13">1.17.1.8</ecNumber>
    </recommendedName>
</protein>
<dbReference type="FunFam" id="3.30.360.10:FF:000004">
    <property type="entry name" value="4-hydroxy-tetrahydrodipicolinate reductase"/>
    <property type="match status" value="1"/>
</dbReference>
<dbReference type="NCBIfam" id="TIGR00036">
    <property type="entry name" value="dapB"/>
    <property type="match status" value="1"/>
</dbReference>
<feature type="binding site" evidence="13">
    <location>
        <begin position="7"/>
        <end position="12"/>
    </location>
    <ligand>
        <name>NAD(+)</name>
        <dbReference type="ChEBI" id="CHEBI:57540"/>
    </ligand>
</feature>
<organism evidence="16 17">
    <name type="scientific">Neoaquamicrobium microcysteis</name>
    <dbReference type="NCBI Taxonomy" id="2682781"/>
    <lineage>
        <taxon>Bacteria</taxon>
        <taxon>Pseudomonadati</taxon>
        <taxon>Pseudomonadota</taxon>
        <taxon>Alphaproteobacteria</taxon>
        <taxon>Hyphomicrobiales</taxon>
        <taxon>Phyllobacteriaceae</taxon>
        <taxon>Neoaquamicrobium</taxon>
    </lineage>
</organism>
<evidence type="ECO:0000259" key="14">
    <source>
        <dbReference type="Pfam" id="PF01113"/>
    </source>
</evidence>
<feature type="binding site" evidence="13">
    <location>
        <position position="33"/>
    </location>
    <ligand>
        <name>NAD(+)</name>
        <dbReference type="ChEBI" id="CHEBI:57540"/>
    </ligand>
</feature>
<dbReference type="GO" id="GO:0005829">
    <property type="term" value="C:cytosol"/>
    <property type="evidence" value="ECO:0007669"/>
    <property type="project" value="TreeGrafter"/>
</dbReference>
<comment type="subcellular location">
    <subcellularLocation>
        <location evidence="13">Cytoplasm</location>
    </subcellularLocation>
</comment>
<feature type="binding site" evidence="13">
    <location>
        <begin position="97"/>
        <end position="99"/>
    </location>
    <ligand>
        <name>NAD(+)</name>
        <dbReference type="ChEBI" id="CHEBI:57540"/>
    </ligand>
</feature>
<evidence type="ECO:0000256" key="11">
    <source>
        <dbReference type="ARBA" id="ARBA00049080"/>
    </source>
</evidence>
<dbReference type="GO" id="GO:0050661">
    <property type="term" value="F:NADP binding"/>
    <property type="evidence" value="ECO:0007669"/>
    <property type="project" value="UniProtKB-UniRule"/>
</dbReference>
<proteinExistence type="inferred from homology"/>
<reference evidence="16 17" key="2">
    <citation type="submission" date="2019-09" db="EMBL/GenBank/DDBJ databases">
        <title>Mesorhizobium sp. MaA-C15 isolated from Microcystis aeruginosa.</title>
        <authorList>
            <person name="Jeong S.E."/>
            <person name="Jin H.M."/>
            <person name="Jeon C.O."/>
        </authorList>
    </citation>
    <scope>NUCLEOTIDE SEQUENCE [LARGE SCALE GENOMIC DNA]</scope>
    <source>
        <strain evidence="16 17">MaA-C15</strain>
    </source>
</reference>
<comment type="subunit">
    <text evidence="13">Homotetramer.</text>
</comment>
<evidence type="ECO:0000256" key="12">
    <source>
        <dbReference type="ARBA" id="ARBA00049396"/>
    </source>
</evidence>
<dbReference type="AlphaFoldDB" id="A0A5D4GYQ4"/>
<feature type="domain" description="Dihydrodipicolinate reductase C-terminal" evidence="15">
    <location>
        <begin position="127"/>
        <end position="264"/>
    </location>
</feature>
<evidence type="ECO:0000256" key="8">
    <source>
        <dbReference type="ARBA" id="ARBA00023154"/>
    </source>
</evidence>
<sequence>MGLVVVGAAGRMGRTLIRAVHETPGAAIVGAVEREGSPFVGQDAGELAGVGRLGVAIADDPLPAFAKADGVLDFTAPAATVVFAGYAAQARIAHIIGTTGCSEADDAAIAAAARHATIVKSGNMSLGVNLLAVLVEQAARALDAADFDIEVLEMHHRHKVDAPSGTALLLGEAAATGRQVPLADNSVRSRDGHTGPRPEGTIGFATLRGGSVVGDHSVILAGAGERIVLSHHAEDRALFARGAVKAALWAHGRKPGLYSMRDVLGLST</sequence>
<dbReference type="PANTHER" id="PTHR20836:SF0">
    <property type="entry name" value="4-HYDROXY-TETRAHYDRODIPICOLINATE REDUCTASE 1, CHLOROPLASTIC-RELATED"/>
    <property type="match status" value="1"/>
</dbReference>
<evidence type="ECO:0000313" key="16">
    <source>
        <dbReference type="EMBL" id="TYR31650.1"/>
    </source>
</evidence>
<dbReference type="PANTHER" id="PTHR20836">
    <property type="entry name" value="DIHYDRODIPICOLINATE REDUCTASE"/>
    <property type="match status" value="1"/>
</dbReference>
<dbReference type="InterPro" id="IPR022664">
    <property type="entry name" value="DapB_N_CS"/>
</dbReference>
<dbReference type="EMBL" id="VSZS01000064">
    <property type="protein sequence ID" value="TYR31650.1"/>
    <property type="molecule type" value="Genomic_DNA"/>
</dbReference>
<keyword evidence="4 13" id="KW-0521">NADP</keyword>
<evidence type="ECO:0000256" key="9">
    <source>
        <dbReference type="ARBA" id="ARBA00037922"/>
    </source>
</evidence>
<dbReference type="Proteomes" id="UP000323258">
    <property type="component" value="Unassembled WGS sequence"/>
</dbReference>
<keyword evidence="3 13" id="KW-0028">Amino-acid biosynthesis</keyword>
<feature type="binding site" evidence="13">
    <location>
        <begin position="165"/>
        <end position="166"/>
    </location>
    <ligand>
        <name>(S)-2,3,4,5-tetrahydrodipicolinate</name>
        <dbReference type="ChEBI" id="CHEBI:16845"/>
    </ligand>
</feature>
<comment type="function">
    <text evidence="13">Catalyzes the conversion of 4-hydroxy-tetrahydrodipicolinate (HTPA) to tetrahydrodipicolinate.</text>
</comment>
<name>A0A5D4GYQ4_9HYPH</name>
<feature type="active site" description="Proton donor" evidence="13">
    <location>
        <position position="159"/>
    </location>
</feature>
<dbReference type="PIRSF" id="PIRSF000161">
    <property type="entry name" value="DHPR"/>
    <property type="match status" value="1"/>
</dbReference>